<dbReference type="Pfam" id="PF18620">
    <property type="entry name" value="DUF5627"/>
    <property type="match status" value="1"/>
</dbReference>
<evidence type="ECO:0000259" key="1">
    <source>
        <dbReference type="Pfam" id="PF08522"/>
    </source>
</evidence>
<comment type="caution">
    <text evidence="3">The sequence shown here is derived from an EMBL/GenBank/DDBJ whole genome shotgun (WGS) entry which is preliminary data.</text>
</comment>
<keyword evidence="4" id="KW-1185">Reference proteome</keyword>
<sequence>MDLLKPIYPYLLGILIISGCKNQEVTFDDYDYTAVYFPLQAPLRTLVLGEDRLDNSLDNELKFNVGVSIGGLYENTRSWSVSLDYAYDLAGGLKNANGDTILALPREYLTQSDPSLPGTTVIPAGEFNGLVEFQLTDAFLEDTLAYTGQYVLPLRITESDADSILSGMPLISDADKRITSEWDVEAPPKDFTLFGIKYINPFHGSYLHRGTSVEQDADGNTVNTVVYRQNFIVQDEIWKLSTRGRNQVVTNGIAQNNGGDFAMQLDFDGNNIQVNTAPGSPVEVSGNGQFIPSAESREIWGDESRAAIYLNYSYSEAGNTFQVNDTLVLRDRGVVFEELTLEVVDN</sequence>
<accession>A0A2D0N0Y9</accession>
<dbReference type="Proteomes" id="UP000223913">
    <property type="component" value="Unassembled WGS sequence"/>
</dbReference>
<feature type="domain" description="BT-3987-like N-terminal" evidence="1">
    <location>
        <begin position="31"/>
        <end position="161"/>
    </location>
</feature>
<protein>
    <submittedName>
        <fullName evidence="3">Adhesin</fullName>
    </submittedName>
</protein>
<dbReference type="Pfam" id="PF08522">
    <property type="entry name" value="BT_3987-like_N"/>
    <property type="match status" value="1"/>
</dbReference>
<dbReference type="InterPro" id="IPR013728">
    <property type="entry name" value="BT_3987-like_N"/>
</dbReference>
<evidence type="ECO:0000313" key="4">
    <source>
        <dbReference type="Proteomes" id="UP000223913"/>
    </source>
</evidence>
<feature type="domain" description="DUF5627" evidence="2">
    <location>
        <begin position="201"/>
        <end position="333"/>
    </location>
</feature>
<dbReference type="Gene3D" id="2.60.40.1740">
    <property type="entry name" value="hypothetical protein (bacova_03559)"/>
    <property type="match status" value="1"/>
</dbReference>
<dbReference type="Gene3D" id="2.40.128.420">
    <property type="match status" value="1"/>
</dbReference>
<proteinExistence type="predicted"/>
<organism evidence="3 4">
    <name type="scientific">Flavilitoribacter nigricans (strain ATCC 23147 / DSM 23189 / NBRC 102662 / NCIMB 1420 / SS-2)</name>
    <name type="common">Lewinella nigricans</name>
    <dbReference type="NCBI Taxonomy" id="1122177"/>
    <lineage>
        <taxon>Bacteria</taxon>
        <taxon>Pseudomonadati</taxon>
        <taxon>Bacteroidota</taxon>
        <taxon>Saprospiria</taxon>
        <taxon>Saprospirales</taxon>
        <taxon>Lewinellaceae</taxon>
        <taxon>Flavilitoribacter</taxon>
    </lineage>
</organism>
<dbReference type="RefSeq" id="WP_099154466.1">
    <property type="nucleotide sequence ID" value="NZ_PDUD01000044.1"/>
</dbReference>
<dbReference type="InterPro" id="IPR040580">
    <property type="entry name" value="DUF5627"/>
</dbReference>
<dbReference type="PROSITE" id="PS51257">
    <property type="entry name" value="PROKAR_LIPOPROTEIN"/>
    <property type="match status" value="1"/>
</dbReference>
<name>A0A2D0N0Y9_FLAN2</name>
<dbReference type="AlphaFoldDB" id="A0A2D0N0Y9"/>
<dbReference type="EMBL" id="PDUD01000044">
    <property type="protein sequence ID" value="PHN02127.1"/>
    <property type="molecule type" value="Genomic_DNA"/>
</dbReference>
<reference evidence="3 4" key="1">
    <citation type="submission" date="2017-10" db="EMBL/GenBank/DDBJ databases">
        <title>The draft genome sequence of Lewinella nigricans NBRC 102662.</title>
        <authorList>
            <person name="Wang K."/>
        </authorList>
    </citation>
    <scope>NUCLEOTIDE SEQUENCE [LARGE SCALE GENOMIC DNA]</scope>
    <source>
        <strain evidence="3 4">NBRC 102662</strain>
    </source>
</reference>
<evidence type="ECO:0000259" key="2">
    <source>
        <dbReference type="Pfam" id="PF18620"/>
    </source>
</evidence>
<evidence type="ECO:0000313" key="3">
    <source>
        <dbReference type="EMBL" id="PHN02127.1"/>
    </source>
</evidence>
<dbReference type="OrthoDB" id="1041979at2"/>
<gene>
    <name evidence="3" type="ORF">CRP01_33600</name>
</gene>